<keyword evidence="1" id="KW-0472">Membrane</keyword>
<name>A0A7X1KQQ9_9SPHN</name>
<keyword evidence="1" id="KW-1133">Transmembrane helix</keyword>
<keyword evidence="1" id="KW-0812">Transmembrane</keyword>
<dbReference type="RefSeq" id="WP_185679703.1">
    <property type="nucleotide sequence ID" value="NZ_JACLAX010000011.1"/>
</dbReference>
<dbReference type="EMBL" id="JACLAX010000011">
    <property type="protein sequence ID" value="MBC2669840.1"/>
    <property type="molecule type" value="Genomic_DNA"/>
</dbReference>
<feature type="transmembrane region" description="Helical" evidence="1">
    <location>
        <begin position="123"/>
        <end position="147"/>
    </location>
</feature>
<protein>
    <submittedName>
        <fullName evidence="2">Uncharacterized protein</fullName>
    </submittedName>
</protein>
<dbReference type="Proteomes" id="UP000551327">
    <property type="component" value="Unassembled WGS sequence"/>
</dbReference>
<sequence>MSATALALLTLLHLLVPIYWLGGDLGAFYSARFLVDPNRSVAERLMALTILNTIDMAPRTTLILAFPTGFSLAVAKGWVDSPPAVLGLVWAGFLAWLALAWAVHLHHGPASAGLRRLDIAVRYGVLAALTGAGVAGLAGAIALPLFLSLKLLVLAGCVTIGLLVRRQLVPLFPAIVALRRDGATPAGDAVIRGVIAVTQPTVITLWVLVLIACLLGLATPV</sequence>
<feature type="transmembrane region" description="Helical" evidence="1">
    <location>
        <begin position="190"/>
        <end position="218"/>
    </location>
</feature>
<comment type="caution">
    <text evidence="2">The sequence shown here is derived from an EMBL/GenBank/DDBJ whole genome shotgun (WGS) entry which is preliminary data.</text>
</comment>
<organism evidence="2 3">
    <name type="scientific">Novosphingobium piscinae</name>
    <dbReference type="NCBI Taxonomy" id="1507448"/>
    <lineage>
        <taxon>Bacteria</taxon>
        <taxon>Pseudomonadati</taxon>
        <taxon>Pseudomonadota</taxon>
        <taxon>Alphaproteobacteria</taxon>
        <taxon>Sphingomonadales</taxon>
        <taxon>Sphingomonadaceae</taxon>
        <taxon>Novosphingobium</taxon>
    </lineage>
</organism>
<reference evidence="2 3" key="1">
    <citation type="submission" date="2020-08" db="EMBL/GenBank/DDBJ databases">
        <title>The genome sequence of type strain Novosphingobium piscinae KCTC 42194.</title>
        <authorList>
            <person name="Liu Y."/>
        </authorList>
    </citation>
    <scope>NUCLEOTIDE SEQUENCE [LARGE SCALE GENOMIC DNA]</scope>
    <source>
        <strain evidence="2 3">KCTC 42194</strain>
    </source>
</reference>
<accession>A0A7X1KQQ9</accession>
<dbReference type="AlphaFoldDB" id="A0A7X1KQQ9"/>
<feature type="transmembrane region" description="Helical" evidence="1">
    <location>
        <begin position="84"/>
        <end position="103"/>
    </location>
</feature>
<feature type="transmembrane region" description="Helical" evidence="1">
    <location>
        <begin position="153"/>
        <end position="178"/>
    </location>
</feature>
<gene>
    <name evidence="2" type="ORF">H7F53_11855</name>
</gene>
<keyword evidence="3" id="KW-1185">Reference proteome</keyword>
<evidence type="ECO:0000313" key="3">
    <source>
        <dbReference type="Proteomes" id="UP000551327"/>
    </source>
</evidence>
<proteinExistence type="predicted"/>
<evidence type="ECO:0000313" key="2">
    <source>
        <dbReference type="EMBL" id="MBC2669840.1"/>
    </source>
</evidence>
<evidence type="ECO:0000256" key="1">
    <source>
        <dbReference type="SAM" id="Phobius"/>
    </source>
</evidence>